<dbReference type="EMBL" id="AZHX01000765">
    <property type="protein sequence ID" value="ETX06188.1"/>
    <property type="molecule type" value="Genomic_DNA"/>
</dbReference>
<dbReference type="Proteomes" id="UP000019140">
    <property type="component" value="Unassembled WGS sequence"/>
</dbReference>
<accession>W4M7N3</accession>
<comment type="caution">
    <text evidence="1">The sequence shown here is derived from an EMBL/GenBank/DDBJ whole genome shotgun (WGS) entry which is preliminary data.</text>
</comment>
<keyword evidence="2" id="KW-1185">Reference proteome</keyword>
<proteinExistence type="predicted"/>
<name>W4M7N3_9BACT</name>
<reference evidence="1 2" key="1">
    <citation type="journal article" date="2014" name="Nature">
        <title>An environmental bacterial taxon with a large and distinct metabolic repertoire.</title>
        <authorList>
            <person name="Wilson M.C."/>
            <person name="Mori T."/>
            <person name="Ruckert C."/>
            <person name="Uria A.R."/>
            <person name="Helf M.J."/>
            <person name="Takada K."/>
            <person name="Gernert C."/>
            <person name="Steffens U.A."/>
            <person name="Heycke N."/>
            <person name="Schmitt S."/>
            <person name="Rinke C."/>
            <person name="Helfrich E.J."/>
            <person name="Brachmann A.O."/>
            <person name="Gurgui C."/>
            <person name="Wakimoto T."/>
            <person name="Kracht M."/>
            <person name="Crusemann M."/>
            <person name="Hentschel U."/>
            <person name="Abe I."/>
            <person name="Matsunaga S."/>
            <person name="Kalinowski J."/>
            <person name="Takeyama H."/>
            <person name="Piel J."/>
        </authorList>
    </citation>
    <scope>NUCLEOTIDE SEQUENCE [LARGE SCALE GENOMIC DNA]</scope>
    <source>
        <strain evidence="2">TSY2</strain>
    </source>
</reference>
<protein>
    <submittedName>
        <fullName evidence="1">Uncharacterized protein</fullName>
    </submittedName>
</protein>
<gene>
    <name evidence="1" type="ORF">ETSY2_18650</name>
</gene>
<evidence type="ECO:0000313" key="2">
    <source>
        <dbReference type="Proteomes" id="UP000019140"/>
    </source>
</evidence>
<organism evidence="1 2">
    <name type="scientific">Candidatus Entotheonella gemina</name>
    <dbReference type="NCBI Taxonomy" id="1429439"/>
    <lineage>
        <taxon>Bacteria</taxon>
        <taxon>Pseudomonadati</taxon>
        <taxon>Nitrospinota/Tectimicrobiota group</taxon>
        <taxon>Candidatus Tectimicrobiota</taxon>
        <taxon>Candidatus Entotheonellia</taxon>
        <taxon>Candidatus Entotheonellales</taxon>
        <taxon>Candidatus Entotheonellaceae</taxon>
        <taxon>Candidatus Entotheonella</taxon>
    </lineage>
</organism>
<dbReference type="HOGENOM" id="CLU_965368_0_0_7"/>
<dbReference type="AlphaFoldDB" id="W4M7N3"/>
<evidence type="ECO:0000313" key="1">
    <source>
        <dbReference type="EMBL" id="ETX06188.1"/>
    </source>
</evidence>
<sequence length="288" mass="32365">MRAVDYADTAGGNAIGWLFDFDISSKEDLKNLLKDHPDTTFKLVSEKVGGDVLAEVDYYFVSNQQAIYGEQHGPGSLFLNNGTTEPATVSVFHLGVELTAENCPAITVWQYRSVPLQSPGDAVPISTTFKPGDHLQVDVSEPGNRLFTFTINNQDNPAPVGYPPKSYSSFMNPPYVTNAPQISLRILPNEDYSRYYLNPASDEPVGNDLLTFDIVYKHVLQGYYLLYPVMKFLPLNSPEAVGKRARAILKRTDPSIWMSTMYMPRTRDLSDSRRRLLQAWCRKALLKQ</sequence>